<sequence length="364" mass="40904">MLATHRIALHQIPELGFHEFKTKEYLYEQIKNCGGVIHEIDETGLLVYFDQQQDTTIAFRTDIDALPITEATGLPFASTHPGFMHACGHDGHMAMLLGLTDYIATHRQEMQHNIVLIFQPSEEIAGGAESVIRSGWLEHYKVQAIFGFHLWPGLPEGKVFSRPGALMAQSSETDIIVQGRSAHIASSSQGIDSLEAAVRFMKQVYDFDESLPENLEHLLKFGQITGGTIRNVLANEVVISGSIRSYSRKTQTDLKMQLARLAKEFQQTSPAKISFRYNDGYPAVRNDEQLYAALAHSELLHELAEPVLQAEDFGAYTEHYPCVFFFLGVGDTPALHDATFDFDMAVLEKGLEWYQTILYTEELF</sequence>
<accession>A0A1V2UBB6</accession>
<dbReference type="Gene3D" id="3.40.630.10">
    <property type="entry name" value="Zn peptidases"/>
    <property type="match status" value="1"/>
</dbReference>
<evidence type="ECO:0000313" key="4">
    <source>
        <dbReference type="Proteomes" id="UP000189299"/>
    </source>
</evidence>
<dbReference type="PIRSF" id="PIRSF005962">
    <property type="entry name" value="Pept_M20D_amidohydro"/>
    <property type="match status" value="1"/>
</dbReference>
<dbReference type="SUPFAM" id="SSF53187">
    <property type="entry name" value="Zn-dependent exopeptidases"/>
    <property type="match status" value="1"/>
</dbReference>
<dbReference type="OrthoDB" id="9776731at2"/>
<dbReference type="InterPro" id="IPR002933">
    <property type="entry name" value="Peptidase_M20"/>
</dbReference>
<dbReference type="InterPro" id="IPR011650">
    <property type="entry name" value="Peptidase_M20_dimer"/>
</dbReference>
<dbReference type="AlphaFoldDB" id="A0A1V2UBB6"/>
<feature type="binding site" evidence="1">
    <location>
        <position position="149"/>
    </location>
    <ligand>
        <name>Mn(2+)</name>
        <dbReference type="ChEBI" id="CHEBI:29035"/>
        <label>2</label>
    </ligand>
</feature>
<feature type="domain" description="Peptidase M20 dimerisation" evidence="2">
    <location>
        <begin position="174"/>
        <end position="264"/>
    </location>
</feature>
<protein>
    <submittedName>
        <fullName evidence="3">Peptidase M20</fullName>
    </submittedName>
</protein>
<organism evidence="3 4">
    <name type="scientific">Enterococcus mundtii</name>
    <dbReference type="NCBI Taxonomy" id="53346"/>
    <lineage>
        <taxon>Bacteria</taxon>
        <taxon>Bacillati</taxon>
        <taxon>Bacillota</taxon>
        <taxon>Bacilli</taxon>
        <taxon>Lactobacillales</taxon>
        <taxon>Enterococcaceae</taxon>
        <taxon>Enterococcus</taxon>
    </lineage>
</organism>
<dbReference type="InterPro" id="IPR017439">
    <property type="entry name" value="Amidohydrolase"/>
</dbReference>
<comment type="caution">
    <text evidence="3">The sequence shown here is derived from an EMBL/GenBank/DDBJ whole genome shotgun (WGS) entry which is preliminary data.</text>
</comment>
<dbReference type="SUPFAM" id="SSF55031">
    <property type="entry name" value="Bacterial exopeptidase dimerisation domain"/>
    <property type="match status" value="1"/>
</dbReference>
<gene>
    <name evidence="3" type="ORF">BTN92_14875</name>
</gene>
<feature type="binding site" evidence="1">
    <location>
        <position position="87"/>
    </location>
    <ligand>
        <name>Mn(2+)</name>
        <dbReference type="ChEBI" id="CHEBI:29035"/>
        <label>2</label>
    </ligand>
</feature>
<reference evidence="3 4" key="1">
    <citation type="submission" date="2016-12" db="EMBL/GenBank/DDBJ databases">
        <authorList>
            <person name="Song W.-J."/>
            <person name="Kurnit D.M."/>
        </authorList>
    </citation>
    <scope>NUCLEOTIDE SEQUENCE [LARGE SCALE GENOMIC DNA]</scope>
    <source>
        <strain evidence="3 4">CGB1038-1_S1</strain>
    </source>
</reference>
<dbReference type="GO" id="GO:0046872">
    <property type="term" value="F:metal ion binding"/>
    <property type="evidence" value="ECO:0007669"/>
    <property type="project" value="UniProtKB-KW"/>
</dbReference>
<keyword evidence="1" id="KW-0464">Manganese</keyword>
<evidence type="ECO:0000259" key="2">
    <source>
        <dbReference type="Pfam" id="PF07687"/>
    </source>
</evidence>
<name>A0A1V2UBB6_ENTMU</name>
<dbReference type="GO" id="GO:0016787">
    <property type="term" value="F:hydrolase activity"/>
    <property type="evidence" value="ECO:0007669"/>
    <property type="project" value="InterPro"/>
</dbReference>
<dbReference type="PANTHER" id="PTHR11014:SF63">
    <property type="entry name" value="METALLOPEPTIDASE, PUTATIVE (AFU_ORTHOLOGUE AFUA_6G09600)-RELATED"/>
    <property type="match status" value="1"/>
</dbReference>
<dbReference type="EMBL" id="MSTR01000020">
    <property type="protein sequence ID" value="ONN40569.1"/>
    <property type="molecule type" value="Genomic_DNA"/>
</dbReference>
<evidence type="ECO:0000313" key="3">
    <source>
        <dbReference type="EMBL" id="ONN40569.1"/>
    </source>
</evidence>
<evidence type="ECO:0000256" key="1">
    <source>
        <dbReference type="PIRSR" id="PIRSR005962-1"/>
    </source>
</evidence>
<dbReference type="STRING" id="53346.A5802_000021"/>
<feature type="binding site" evidence="1">
    <location>
        <position position="336"/>
    </location>
    <ligand>
        <name>Mn(2+)</name>
        <dbReference type="ChEBI" id="CHEBI:29035"/>
        <label>2</label>
    </ligand>
</feature>
<feature type="binding site" evidence="1">
    <location>
        <position position="123"/>
    </location>
    <ligand>
        <name>Mn(2+)</name>
        <dbReference type="ChEBI" id="CHEBI:29035"/>
        <label>2</label>
    </ligand>
</feature>
<dbReference type="Pfam" id="PF01546">
    <property type="entry name" value="Peptidase_M20"/>
    <property type="match status" value="1"/>
</dbReference>
<feature type="binding site" evidence="1">
    <location>
        <position position="89"/>
    </location>
    <ligand>
        <name>Mn(2+)</name>
        <dbReference type="ChEBI" id="CHEBI:29035"/>
        <label>2</label>
    </ligand>
</feature>
<dbReference type="NCBIfam" id="TIGR01891">
    <property type="entry name" value="amidohydrolases"/>
    <property type="match status" value="1"/>
</dbReference>
<dbReference type="PANTHER" id="PTHR11014">
    <property type="entry name" value="PEPTIDASE M20 FAMILY MEMBER"/>
    <property type="match status" value="1"/>
</dbReference>
<dbReference type="Proteomes" id="UP000189299">
    <property type="component" value="Unassembled WGS sequence"/>
</dbReference>
<comment type="cofactor">
    <cofactor evidence="1">
        <name>Mn(2+)</name>
        <dbReference type="ChEBI" id="CHEBI:29035"/>
    </cofactor>
    <text evidence="1">The Mn(2+) ion enhances activity.</text>
</comment>
<keyword evidence="1" id="KW-0479">Metal-binding</keyword>
<dbReference type="Pfam" id="PF07687">
    <property type="entry name" value="M20_dimer"/>
    <property type="match status" value="1"/>
</dbReference>
<dbReference type="InterPro" id="IPR036264">
    <property type="entry name" value="Bact_exopeptidase_dim_dom"/>
</dbReference>
<dbReference type="Gene3D" id="3.30.70.360">
    <property type="match status" value="1"/>
</dbReference>
<dbReference type="RefSeq" id="WP_062805693.1">
    <property type="nucleotide sequence ID" value="NZ_CABMMO010000020.1"/>
</dbReference>
<proteinExistence type="predicted"/>